<comment type="caution">
    <text evidence="2">The sequence shown here is derived from an EMBL/GenBank/DDBJ whole genome shotgun (WGS) entry which is preliminary data.</text>
</comment>
<dbReference type="Gene3D" id="3.40.50.150">
    <property type="entry name" value="Vaccinia Virus protein VP39"/>
    <property type="match status" value="1"/>
</dbReference>
<dbReference type="CDD" id="cd02440">
    <property type="entry name" value="AdoMet_MTases"/>
    <property type="match status" value="1"/>
</dbReference>
<dbReference type="AlphaFoldDB" id="A0A940DBP3"/>
<dbReference type="NCBIfam" id="NF037959">
    <property type="entry name" value="MFS_SpdSyn"/>
    <property type="match status" value="1"/>
</dbReference>
<feature type="transmembrane region" description="Helical" evidence="1">
    <location>
        <begin position="197"/>
        <end position="215"/>
    </location>
</feature>
<gene>
    <name evidence="2" type="ORF">IAC77_00330</name>
</gene>
<sequence>MSRKLRLWLIFLIFLNGYVSLSFELVVLRQLSFWVGSSAVITSIIMGIFLGFMSLGYFLGSSERIAHKRIRTILATSFIIIALFAFFAASFPLVMEYFTHLYQWGITSSVAQTFIFSFLFLSIGPFLFGFNTTLLSRCLHKYNTNYTGNIMAWDTIGSVLGSLLTTLILMPFIGVNHTVMLIVALAGFAAIVTRPKWWVITLAVLVFIPTVLINSDKVQQYKFGILVNNANSTISVSQFSDNTRVLYMNGLPMSIYNPATGANAMYIDYLNEHFIYNLPANKRHKILVLGAGGFTAGLNDTYNDYTFVDIEHTLQEISEKYFLGRSLPANKKFIVQDASQYLKNSNEQYDLILLDVYSNSFQVPEGFITAEFMQRVKSHVAPNGILIMNIIASQSFRDKYSQVFDNTFHTVFTQNTQRQVIGFANPYVQNDVANILYVWYNRESDNRIYTINKTPVIYDRHIR</sequence>
<dbReference type="SUPFAM" id="SSF53335">
    <property type="entry name" value="S-adenosyl-L-methionine-dependent methyltransferases"/>
    <property type="match status" value="1"/>
</dbReference>
<organism evidence="2 3">
    <name type="scientific">Candidatus Enterousia excrementavium</name>
    <dbReference type="NCBI Taxonomy" id="2840789"/>
    <lineage>
        <taxon>Bacteria</taxon>
        <taxon>Pseudomonadati</taxon>
        <taxon>Pseudomonadota</taxon>
        <taxon>Alphaproteobacteria</taxon>
        <taxon>Candidatus Enterousia</taxon>
    </lineage>
</organism>
<accession>A0A940DBP3</accession>
<evidence type="ECO:0000256" key="1">
    <source>
        <dbReference type="SAM" id="Phobius"/>
    </source>
</evidence>
<feature type="transmembrane region" description="Helical" evidence="1">
    <location>
        <begin position="72"/>
        <end position="94"/>
    </location>
</feature>
<feature type="transmembrane region" description="Helical" evidence="1">
    <location>
        <begin position="33"/>
        <end position="60"/>
    </location>
</feature>
<feature type="transmembrane region" description="Helical" evidence="1">
    <location>
        <begin position="7"/>
        <end position="27"/>
    </location>
</feature>
<keyword evidence="1" id="KW-1133">Transmembrane helix</keyword>
<evidence type="ECO:0000313" key="3">
    <source>
        <dbReference type="Proteomes" id="UP000721442"/>
    </source>
</evidence>
<reference evidence="2" key="1">
    <citation type="submission" date="2020-10" db="EMBL/GenBank/DDBJ databases">
        <authorList>
            <person name="Gilroy R."/>
        </authorList>
    </citation>
    <scope>NUCLEOTIDE SEQUENCE</scope>
    <source>
        <strain evidence="2">B1-16210</strain>
    </source>
</reference>
<name>A0A940DBP3_9PROT</name>
<dbReference type="Proteomes" id="UP000721442">
    <property type="component" value="Unassembled WGS sequence"/>
</dbReference>
<keyword evidence="1" id="KW-0812">Transmembrane</keyword>
<dbReference type="InterPro" id="IPR029063">
    <property type="entry name" value="SAM-dependent_MTases_sf"/>
</dbReference>
<dbReference type="EMBL" id="JADINE010000004">
    <property type="protein sequence ID" value="MBO8406896.1"/>
    <property type="molecule type" value="Genomic_DNA"/>
</dbReference>
<protein>
    <submittedName>
        <fullName evidence="2">Fused MFS/spermidine synthase</fullName>
    </submittedName>
</protein>
<evidence type="ECO:0000313" key="2">
    <source>
        <dbReference type="EMBL" id="MBO8406896.1"/>
    </source>
</evidence>
<dbReference type="Pfam" id="PF01564">
    <property type="entry name" value="Spermine_synth"/>
    <property type="match status" value="1"/>
</dbReference>
<keyword evidence="1" id="KW-0472">Membrane</keyword>
<feature type="transmembrane region" description="Helical" evidence="1">
    <location>
        <begin position="114"/>
        <end position="139"/>
    </location>
</feature>
<reference evidence="2" key="2">
    <citation type="journal article" date="2021" name="PeerJ">
        <title>Extensive microbial diversity within the chicken gut microbiome revealed by metagenomics and culture.</title>
        <authorList>
            <person name="Gilroy R."/>
            <person name="Ravi A."/>
            <person name="Getino M."/>
            <person name="Pursley I."/>
            <person name="Horton D.L."/>
            <person name="Alikhan N.F."/>
            <person name="Baker D."/>
            <person name="Gharbi K."/>
            <person name="Hall N."/>
            <person name="Watson M."/>
            <person name="Adriaenssens E.M."/>
            <person name="Foster-Nyarko E."/>
            <person name="Jarju S."/>
            <person name="Secka A."/>
            <person name="Antonio M."/>
            <person name="Oren A."/>
            <person name="Chaudhuri R.R."/>
            <person name="La Ragione R."/>
            <person name="Hildebrand F."/>
            <person name="Pallen M.J."/>
        </authorList>
    </citation>
    <scope>NUCLEOTIDE SEQUENCE</scope>
    <source>
        <strain evidence="2">B1-16210</strain>
    </source>
</reference>
<proteinExistence type="predicted"/>
<feature type="transmembrane region" description="Helical" evidence="1">
    <location>
        <begin position="160"/>
        <end position="191"/>
    </location>
</feature>